<feature type="signal peptide" evidence="1">
    <location>
        <begin position="1"/>
        <end position="16"/>
    </location>
</feature>
<evidence type="ECO:0000313" key="3">
    <source>
        <dbReference type="Proteomes" id="UP000800041"/>
    </source>
</evidence>
<evidence type="ECO:0000313" key="2">
    <source>
        <dbReference type="EMBL" id="KAF1991891.1"/>
    </source>
</evidence>
<protein>
    <submittedName>
        <fullName evidence="2">Uncharacterized protein</fullName>
    </submittedName>
</protein>
<keyword evidence="3" id="KW-1185">Reference proteome</keyword>
<dbReference type="OrthoDB" id="3799394at2759"/>
<accession>A0A6G1HF83</accession>
<dbReference type="EMBL" id="ML977138">
    <property type="protein sequence ID" value="KAF1991891.1"/>
    <property type="molecule type" value="Genomic_DNA"/>
</dbReference>
<name>A0A6G1HF83_9PEZI</name>
<feature type="chain" id="PRO_5026188071" evidence="1">
    <location>
        <begin position="17"/>
        <end position="261"/>
    </location>
</feature>
<reference evidence="2" key="1">
    <citation type="journal article" date="2020" name="Stud. Mycol.">
        <title>101 Dothideomycetes genomes: a test case for predicting lifestyles and emergence of pathogens.</title>
        <authorList>
            <person name="Haridas S."/>
            <person name="Albert R."/>
            <person name="Binder M."/>
            <person name="Bloem J."/>
            <person name="Labutti K."/>
            <person name="Salamov A."/>
            <person name="Andreopoulos B."/>
            <person name="Baker S."/>
            <person name="Barry K."/>
            <person name="Bills G."/>
            <person name="Bluhm B."/>
            <person name="Cannon C."/>
            <person name="Castanera R."/>
            <person name="Culley D."/>
            <person name="Daum C."/>
            <person name="Ezra D."/>
            <person name="Gonzalez J."/>
            <person name="Henrissat B."/>
            <person name="Kuo A."/>
            <person name="Liang C."/>
            <person name="Lipzen A."/>
            <person name="Lutzoni F."/>
            <person name="Magnuson J."/>
            <person name="Mondo S."/>
            <person name="Nolan M."/>
            <person name="Ohm R."/>
            <person name="Pangilinan J."/>
            <person name="Park H.-J."/>
            <person name="Ramirez L."/>
            <person name="Alfaro M."/>
            <person name="Sun H."/>
            <person name="Tritt A."/>
            <person name="Yoshinaga Y."/>
            <person name="Zwiers L.-H."/>
            <person name="Turgeon B."/>
            <person name="Goodwin S."/>
            <person name="Spatafora J."/>
            <person name="Crous P."/>
            <person name="Grigoriev I."/>
        </authorList>
    </citation>
    <scope>NUCLEOTIDE SEQUENCE</scope>
    <source>
        <strain evidence="2">CBS 113979</strain>
    </source>
</reference>
<organism evidence="2 3">
    <name type="scientific">Aulographum hederae CBS 113979</name>
    <dbReference type="NCBI Taxonomy" id="1176131"/>
    <lineage>
        <taxon>Eukaryota</taxon>
        <taxon>Fungi</taxon>
        <taxon>Dikarya</taxon>
        <taxon>Ascomycota</taxon>
        <taxon>Pezizomycotina</taxon>
        <taxon>Dothideomycetes</taxon>
        <taxon>Pleosporomycetidae</taxon>
        <taxon>Aulographales</taxon>
        <taxon>Aulographaceae</taxon>
    </lineage>
</organism>
<keyword evidence="1" id="KW-0732">Signal</keyword>
<dbReference type="Proteomes" id="UP000800041">
    <property type="component" value="Unassembled WGS sequence"/>
</dbReference>
<sequence>MKTFVFLPLFLSSVLAAGPLSTPAPTGCTCPAVLCPLELVAECNCRNRAEKECYDSLPKSCYMPSPTPRVCPTYSAINLHPEASPTPSVTTTTITSPHNSHPNIPPYLESPRPEPCTYNTCPTYQLCARNPLLRSFCTPSSTFPGCQGICLPAPKSYPAPSDSDLQKCTRGKPCPNWQVCDVGNPAATGQSAQGTENGNFASEMGVCLPDPQPLCCAELKDTNQKLCPLGWRCAFVEPSPKVGVPACVHGQCLVDVALFGK</sequence>
<gene>
    <name evidence="2" type="ORF">K402DRAFT_399847</name>
</gene>
<evidence type="ECO:0000256" key="1">
    <source>
        <dbReference type="SAM" id="SignalP"/>
    </source>
</evidence>
<dbReference type="AlphaFoldDB" id="A0A6G1HF83"/>
<proteinExistence type="predicted"/>